<dbReference type="RefSeq" id="WP_115977960.1">
    <property type="nucleotide sequence ID" value="NZ_QOHR01000001.1"/>
</dbReference>
<dbReference type="SMART" id="SM00530">
    <property type="entry name" value="HTH_XRE"/>
    <property type="match status" value="1"/>
</dbReference>
<dbReference type="Proteomes" id="UP000257131">
    <property type="component" value="Unassembled WGS sequence"/>
</dbReference>
<evidence type="ECO:0000256" key="1">
    <source>
        <dbReference type="ARBA" id="ARBA00023125"/>
    </source>
</evidence>
<dbReference type="EMBL" id="QOHR01000001">
    <property type="protein sequence ID" value="REC58917.1"/>
    <property type="molecule type" value="Genomic_DNA"/>
</dbReference>
<evidence type="ECO:0000313" key="4">
    <source>
        <dbReference type="EMBL" id="REC58917.1"/>
    </source>
</evidence>
<dbReference type="SUPFAM" id="SSF47413">
    <property type="entry name" value="lambda repressor-like DNA-binding domains"/>
    <property type="match status" value="1"/>
</dbReference>
<dbReference type="PANTHER" id="PTHR46558">
    <property type="entry name" value="TRACRIPTIONAL REGULATORY PROTEIN-RELATED-RELATED"/>
    <property type="match status" value="1"/>
</dbReference>
<name>A0A3D9BZG2_9RHOB</name>
<dbReference type="Gene3D" id="1.10.260.40">
    <property type="entry name" value="lambda repressor-like DNA-binding domains"/>
    <property type="match status" value="1"/>
</dbReference>
<comment type="caution">
    <text evidence="4">The sequence shown here is derived from an EMBL/GenBank/DDBJ whole genome shotgun (WGS) entry which is preliminary data.</text>
</comment>
<dbReference type="AlphaFoldDB" id="A0A3D9BZG2"/>
<evidence type="ECO:0000313" key="5">
    <source>
        <dbReference type="Proteomes" id="UP000257131"/>
    </source>
</evidence>
<accession>A0A3D9BZG2</accession>
<evidence type="ECO:0000256" key="2">
    <source>
        <dbReference type="SAM" id="Coils"/>
    </source>
</evidence>
<dbReference type="OrthoDB" id="5659783at2"/>
<proteinExistence type="predicted"/>
<keyword evidence="2" id="KW-0175">Coiled coil</keyword>
<feature type="domain" description="HTH cro/C1-type" evidence="3">
    <location>
        <begin position="23"/>
        <end position="77"/>
    </location>
</feature>
<dbReference type="InterPro" id="IPR010982">
    <property type="entry name" value="Lambda_DNA-bd_dom_sf"/>
</dbReference>
<dbReference type="PANTHER" id="PTHR46558:SF11">
    <property type="entry name" value="HTH-TYPE TRANSCRIPTIONAL REGULATOR XRE"/>
    <property type="match status" value="1"/>
</dbReference>
<sequence length="135" mass="15009">MNEDLQEAVNWYGPEVATFGDRLAAARERAAMTQAQLARRLGVKLSTLRGWEDDLSEPRANRLSMMAGILNVSIMWLLTGEGDGLDGPEDTAEVPAEVGRILASMRELRTELKSASDRLARLEKQLRVQLRETGQ</sequence>
<protein>
    <submittedName>
        <fullName evidence="4">Helix-turn-helix domain-containing protein</fullName>
    </submittedName>
</protein>
<dbReference type="InterPro" id="IPR001387">
    <property type="entry name" value="Cro/C1-type_HTH"/>
</dbReference>
<reference evidence="4 5" key="1">
    <citation type="journal article" date="2017" name="Int. J. Syst. Evol. Microbiol.">
        <title>Rhodosalinus sediminis gen. nov., sp. nov., isolated from marine saltern.</title>
        <authorList>
            <person name="Guo L.Y."/>
            <person name="Ling S.K."/>
            <person name="Li C.M."/>
            <person name="Chen G.J."/>
            <person name="Du Z.J."/>
        </authorList>
    </citation>
    <scope>NUCLEOTIDE SEQUENCE [LARGE SCALE GENOMIC DNA]</scope>
    <source>
        <strain evidence="4 5">WDN1C137</strain>
    </source>
</reference>
<dbReference type="Pfam" id="PF01381">
    <property type="entry name" value="HTH_3"/>
    <property type="match status" value="1"/>
</dbReference>
<dbReference type="PROSITE" id="PS50943">
    <property type="entry name" value="HTH_CROC1"/>
    <property type="match status" value="1"/>
</dbReference>
<dbReference type="CDD" id="cd00093">
    <property type="entry name" value="HTH_XRE"/>
    <property type="match status" value="1"/>
</dbReference>
<keyword evidence="5" id="KW-1185">Reference proteome</keyword>
<feature type="coiled-coil region" evidence="2">
    <location>
        <begin position="105"/>
        <end position="132"/>
    </location>
</feature>
<keyword evidence="1" id="KW-0238">DNA-binding</keyword>
<dbReference type="GO" id="GO:0003677">
    <property type="term" value="F:DNA binding"/>
    <property type="evidence" value="ECO:0007669"/>
    <property type="project" value="UniProtKB-KW"/>
</dbReference>
<organism evidence="4 5">
    <name type="scientific">Rhodosalinus sediminis</name>
    <dbReference type="NCBI Taxonomy" id="1940533"/>
    <lineage>
        <taxon>Bacteria</taxon>
        <taxon>Pseudomonadati</taxon>
        <taxon>Pseudomonadota</taxon>
        <taxon>Alphaproteobacteria</taxon>
        <taxon>Rhodobacterales</taxon>
        <taxon>Paracoccaceae</taxon>
        <taxon>Rhodosalinus</taxon>
    </lineage>
</organism>
<evidence type="ECO:0000259" key="3">
    <source>
        <dbReference type="PROSITE" id="PS50943"/>
    </source>
</evidence>
<gene>
    <name evidence="4" type="ORF">DRV84_01465</name>
</gene>